<protein>
    <submittedName>
        <fullName evidence="1">Uncharacterized protein</fullName>
    </submittedName>
</protein>
<evidence type="ECO:0000313" key="1">
    <source>
        <dbReference type="EMBL" id="BBD91528.1"/>
    </source>
</evidence>
<dbReference type="EMBL" id="AP018586">
    <property type="protein sequence ID" value="BBD91528.1"/>
    <property type="molecule type" value="Genomic_DNA"/>
</dbReference>
<gene>
    <name evidence="1" type="ORF">JMUB590_0418</name>
</gene>
<name>A0ABM7FQU7_9STAP</name>
<proteinExistence type="predicted"/>
<organism evidence="1 2">
    <name type="scientific">Staphylococcus caprae</name>
    <dbReference type="NCBI Taxonomy" id="29380"/>
    <lineage>
        <taxon>Bacteria</taxon>
        <taxon>Bacillati</taxon>
        <taxon>Bacillota</taxon>
        <taxon>Bacilli</taxon>
        <taxon>Bacillales</taxon>
        <taxon>Staphylococcaceae</taxon>
        <taxon>Staphylococcus</taxon>
    </lineage>
</organism>
<accession>A0ABM7FQU7</accession>
<dbReference type="Proteomes" id="UP000274772">
    <property type="component" value="Chromosome"/>
</dbReference>
<sequence>MFNNIENKNTYVIDKDYARVIAFIFKKLSEQSKDQACEMEKLLNVYLLVLKI</sequence>
<reference evidence="1 2" key="1">
    <citation type="submission" date="2018-05" db="EMBL/GenBank/DDBJ databases">
        <title>Complete genome sequencing of three human clinical isolates of Staphylococcus caprae reveals virulence factors similar to those of S. epidermidis and S. capitis.</title>
        <authorList>
            <person name="Watanabe S."/>
            <person name="Cui L."/>
        </authorList>
    </citation>
    <scope>NUCLEOTIDE SEQUENCE [LARGE SCALE GENOMIC DNA]</scope>
    <source>
        <strain evidence="1 2">JMUB590</strain>
    </source>
</reference>
<evidence type="ECO:0000313" key="2">
    <source>
        <dbReference type="Proteomes" id="UP000274772"/>
    </source>
</evidence>
<keyword evidence="2" id="KW-1185">Reference proteome</keyword>